<keyword evidence="3" id="KW-0472">Membrane</keyword>
<evidence type="ECO:0000256" key="2">
    <source>
        <dbReference type="SAM" id="MobiDB-lite"/>
    </source>
</evidence>
<dbReference type="Pfam" id="PF09822">
    <property type="entry name" value="ABC_transp_aux"/>
    <property type="match status" value="1"/>
</dbReference>
<feature type="region of interest" description="Disordered" evidence="2">
    <location>
        <begin position="430"/>
        <end position="476"/>
    </location>
</feature>
<keyword evidence="3" id="KW-1133">Transmembrane helix</keyword>
<name>A0A2H9T3Q9_9ZZZZ</name>
<organism evidence="6">
    <name type="scientific">invertebrate metagenome</name>
    <dbReference type="NCBI Taxonomy" id="1711999"/>
    <lineage>
        <taxon>unclassified sequences</taxon>
        <taxon>metagenomes</taxon>
        <taxon>organismal metagenomes</taxon>
    </lineage>
</organism>
<accession>A0A2H9T3Q9</accession>
<reference evidence="6" key="1">
    <citation type="journal article" date="2017" name="Appl. Environ. Microbiol.">
        <title>Molecular characterization of an Endozoicomonas-like organism causing infection in king scallop Pecten maximus L.</title>
        <authorList>
            <person name="Cano I."/>
            <person name="van Aerle R."/>
            <person name="Ross S."/>
            <person name="Verner-Jeffreys D.W."/>
            <person name="Paley R.K."/>
            <person name="Rimmer G."/>
            <person name="Ryder D."/>
            <person name="Hooper P."/>
            <person name="Stone D."/>
            <person name="Feist S.W."/>
        </authorList>
    </citation>
    <scope>NUCLEOTIDE SEQUENCE</scope>
</reference>
<feature type="transmembrane region" description="Helical" evidence="3">
    <location>
        <begin position="650"/>
        <end position="670"/>
    </location>
</feature>
<evidence type="ECO:0000259" key="5">
    <source>
        <dbReference type="Pfam" id="PF23357"/>
    </source>
</evidence>
<evidence type="ECO:0000313" key="6">
    <source>
        <dbReference type="EMBL" id="PJE77860.1"/>
    </source>
</evidence>
<dbReference type="InterPro" id="IPR055396">
    <property type="entry name" value="DUF7088"/>
</dbReference>
<feature type="domain" description="ABC-type uncharacterised transport system" evidence="4">
    <location>
        <begin position="191"/>
        <end position="538"/>
    </location>
</feature>
<comment type="caution">
    <text evidence="6">The sequence shown here is derived from an EMBL/GenBank/DDBJ whole genome shotgun (WGS) entry which is preliminary data.</text>
</comment>
<proteinExistence type="predicted"/>
<dbReference type="InterPro" id="IPR019196">
    <property type="entry name" value="ABC_transp_unknown"/>
</dbReference>
<dbReference type="AlphaFoldDB" id="A0A2H9T3Q9"/>
<evidence type="ECO:0000256" key="3">
    <source>
        <dbReference type="SAM" id="Phobius"/>
    </source>
</evidence>
<feature type="coiled-coil region" evidence="1">
    <location>
        <begin position="564"/>
        <end position="636"/>
    </location>
</feature>
<feature type="compositionally biased region" description="Basic and acidic residues" evidence="2">
    <location>
        <begin position="434"/>
        <end position="476"/>
    </location>
</feature>
<protein>
    <submittedName>
        <fullName evidence="6">Uncharacterized protein</fullName>
    </submittedName>
</protein>
<sequence length="677" mass="75669">MTHRLFSRAGLLILALVVLLLTIGISQVLKNARLDLTEDKLYTLTDGTKNLLKSLDGKAVLQLFYSESQTGEMPFIRNYARRVTELLEEYVIVSGGKLSMEVIDPEPFSENEDKASSYGLQAVPLGNGSKEIYFGLVITSTPEDDNKASDNKEEDGGNVKREVISFLHPDKERFLEYDISKLVYAVTQKEKPKIGLMSSLQVNGGFDMMSRQSSGPWVSISQLEKNYDISNLDMSVQEIPSNLKLLILIHPKKLSEQTLYAIDQFVLGGGHALVFVDPVAESDNAGGMGMMGMGGDKSSTLGPVFEAWGIDYDPKKVVLDARYALQVGSPSGRPVRHLGILGFSEESFNKEDVATSNLQKVNIASAGALLKRENNSTQWDVLLHSSNNAMLTSAESFEFLMDPSSLFKGFQPTGELYVIAARLSGDVATAFPEGKPKEKEAEKSSDDNKADSKKTADDKKEIASGQTRKADKEADKEIKNKKEEMIVSHIARSVRPINVIVVADTDMLTDRLWVQKTSFFGQQIVQPFANNGDMLINMTDNLLGNKDLISIRSRGQFSRPFDKVNALEQEAEASFHKKEEELKERLSATESKIRELQTKKEGEEKLVLSTEQEQEVEKFMKEKLKIRKELRDVQHQLGKDIERLGTQLKLANILFIPLLLTIFALGFRVYKRKKHKR</sequence>
<dbReference type="Pfam" id="PF23357">
    <property type="entry name" value="DUF7088"/>
    <property type="match status" value="1"/>
</dbReference>
<evidence type="ECO:0000256" key="1">
    <source>
        <dbReference type="SAM" id="Coils"/>
    </source>
</evidence>
<evidence type="ECO:0000259" key="4">
    <source>
        <dbReference type="Pfam" id="PF09822"/>
    </source>
</evidence>
<keyword evidence="1" id="KW-0175">Coiled coil</keyword>
<gene>
    <name evidence="6" type="ORF">CI610_03208</name>
</gene>
<feature type="domain" description="DUF7088" evidence="5">
    <location>
        <begin position="38"/>
        <end position="139"/>
    </location>
</feature>
<keyword evidence="3" id="KW-0812">Transmembrane</keyword>
<dbReference type="EMBL" id="NSIT01000342">
    <property type="protein sequence ID" value="PJE77860.1"/>
    <property type="molecule type" value="Genomic_DNA"/>
</dbReference>